<dbReference type="Proteomes" id="UP000232693">
    <property type="component" value="Chromosome"/>
</dbReference>
<sequence>MFSMIKKLFAKDETPKIELQHELFGHMVFVQDGQYWEASQGSIFHCIPGNEDGPNNNSVEFISNKMACIDKYWEICSPTLLSVAHDFDSIDKNLTAKELFKVTAISVNSDDNKDWEVCFETEQPNKWIYIGLHFENEELVANDINT</sequence>
<dbReference type="EMBL" id="CP025120">
    <property type="protein sequence ID" value="AUD77740.1"/>
    <property type="molecule type" value="Genomic_DNA"/>
</dbReference>
<gene>
    <name evidence="1" type="ORF">CW740_00210</name>
</gene>
<evidence type="ECO:0000313" key="2">
    <source>
        <dbReference type="Proteomes" id="UP000232693"/>
    </source>
</evidence>
<dbReference type="AlphaFoldDB" id="A0A2K9A4S2"/>
<keyword evidence="2" id="KW-1185">Reference proteome</keyword>
<protein>
    <submittedName>
        <fullName evidence="1">Uncharacterized protein</fullName>
    </submittedName>
</protein>
<dbReference type="OrthoDB" id="9895468at2"/>
<proteinExistence type="predicted"/>
<reference evidence="1 2" key="1">
    <citation type="submission" date="2017-12" db="EMBL/GenBank/DDBJ databases">
        <title>Kangiella profundi FT102 completed genome.</title>
        <authorList>
            <person name="Xu J."/>
            <person name="Wang J."/>
            <person name="Lu Y."/>
        </authorList>
    </citation>
    <scope>NUCLEOTIDE SEQUENCE [LARGE SCALE GENOMIC DNA]</scope>
    <source>
        <strain evidence="1 2">FT102</strain>
    </source>
</reference>
<evidence type="ECO:0000313" key="1">
    <source>
        <dbReference type="EMBL" id="AUD77740.1"/>
    </source>
</evidence>
<name>A0A2K9A4S2_9GAMM</name>
<dbReference type="KEGG" id="kpd:CW740_00210"/>
<organism evidence="1 2">
    <name type="scientific">Kangiella profundi</name>
    <dbReference type="NCBI Taxonomy" id="1561924"/>
    <lineage>
        <taxon>Bacteria</taxon>
        <taxon>Pseudomonadati</taxon>
        <taxon>Pseudomonadota</taxon>
        <taxon>Gammaproteobacteria</taxon>
        <taxon>Kangiellales</taxon>
        <taxon>Kangiellaceae</taxon>
        <taxon>Kangiella</taxon>
    </lineage>
</organism>
<dbReference type="RefSeq" id="WP_106645664.1">
    <property type="nucleotide sequence ID" value="NZ_BMGO01000001.1"/>
</dbReference>
<accession>A0A2K9A4S2</accession>